<evidence type="ECO:0000259" key="2">
    <source>
        <dbReference type="Pfam" id="PF00487"/>
    </source>
</evidence>
<dbReference type="PANTHER" id="PTHR32100">
    <property type="entry name" value="OMEGA-6 FATTY ACID DESATURASE, CHLOROPLASTIC"/>
    <property type="match status" value="1"/>
</dbReference>
<protein>
    <recommendedName>
        <fullName evidence="2">Fatty acid desaturase domain-containing protein</fullName>
    </recommendedName>
</protein>
<dbReference type="GO" id="GO:0006629">
    <property type="term" value="P:lipid metabolic process"/>
    <property type="evidence" value="ECO:0007669"/>
    <property type="project" value="InterPro"/>
</dbReference>
<proteinExistence type="predicted"/>
<dbReference type="InterPro" id="IPR005804">
    <property type="entry name" value="FA_desaturase_dom"/>
</dbReference>
<sequence length="503" mass="57283">MGWYQIFQDGPEYEQRKKALGSSPSSFVPPNITIKQVHSVVPKHLFKRSTAKSLFYILRHIGITYAFYRVGLRIDWIASWMVKMGLVPSLCRPVVEATMWLLYWGWQGMAFAGIWCLGHEAGHDGLSEYRWFNHVSGMLLHSFVLTPFYAWRATHRSHHKATNNMERDETYMPPTRKDFKLPDGKVAVRMDYQEVLEETPAFTLFKLFVRQFLGFQLYLLHNRKGNRRYPPYTSHYRPSSLLFRPGEKRNIIISNIGILSMLSLLGLYARLRGGKALVVHYFMPWFFQHNWMVMFTYLQHSDPTIPYYRSKEWTFSRGALATVDRPLFGWVGRVLLHNISTDHLAHHFFANVPFYNLPQVTEAIKPILGEYYNYDSTGVLYALWRSFTQCVFVEDEGEVLFFKNWYGESVLGPATGKSEFDSESFGRTVTGQLGSDFDSDGVGKGSGVSTSCVSGDSGGGGGGGDGGSAGLNSNSRGSNAVGGLERRKNKILIRLAFFFWGES</sequence>
<keyword evidence="4" id="KW-1185">Reference proteome</keyword>
<gene>
    <name evidence="3" type="ORF">K435DRAFT_766815</name>
</gene>
<reference evidence="3 4" key="1">
    <citation type="journal article" date="2019" name="Nat. Ecol. Evol.">
        <title>Megaphylogeny resolves global patterns of mushroom evolution.</title>
        <authorList>
            <person name="Varga T."/>
            <person name="Krizsan K."/>
            <person name="Foldi C."/>
            <person name="Dima B."/>
            <person name="Sanchez-Garcia M."/>
            <person name="Sanchez-Ramirez S."/>
            <person name="Szollosi G.J."/>
            <person name="Szarkandi J.G."/>
            <person name="Papp V."/>
            <person name="Albert L."/>
            <person name="Andreopoulos W."/>
            <person name="Angelini C."/>
            <person name="Antonin V."/>
            <person name="Barry K.W."/>
            <person name="Bougher N.L."/>
            <person name="Buchanan P."/>
            <person name="Buyck B."/>
            <person name="Bense V."/>
            <person name="Catcheside P."/>
            <person name="Chovatia M."/>
            <person name="Cooper J."/>
            <person name="Damon W."/>
            <person name="Desjardin D."/>
            <person name="Finy P."/>
            <person name="Geml J."/>
            <person name="Haridas S."/>
            <person name="Hughes K."/>
            <person name="Justo A."/>
            <person name="Karasinski D."/>
            <person name="Kautmanova I."/>
            <person name="Kiss B."/>
            <person name="Kocsube S."/>
            <person name="Kotiranta H."/>
            <person name="LaButti K.M."/>
            <person name="Lechner B.E."/>
            <person name="Liimatainen K."/>
            <person name="Lipzen A."/>
            <person name="Lukacs Z."/>
            <person name="Mihaltcheva S."/>
            <person name="Morgado L.N."/>
            <person name="Niskanen T."/>
            <person name="Noordeloos M.E."/>
            <person name="Ohm R.A."/>
            <person name="Ortiz-Santana B."/>
            <person name="Ovrebo C."/>
            <person name="Racz N."/>
            <person name="Riley R."/>
            <person name="Savchenko A."/>
            <person name="Shiryaev A."/>
            <person name="Soop K."/>
            <person name="Spirin V."/>
            <person name="Szebenyi C."/>
            <person name="Tomsovsky M."/>
            <person name="Tulloss R.E."/>
            <person name="Uehling J."/>
            <person name="Grigoriev I.V."/>
            <person name="Vagvolgyi C."/>
            <person name="Papp T."/>
            <person name="Martin F.M."/>
            <person name="Miettinen O."/>
            <person name="Hibbett D.S."/>
            <person name="Nagy L.G."/>
        </authorList>
    </citation>
    <scope>NUCLEOTIDE SEQUENCE [LARGE SCALE GENOMIC DNA]</scope>
    <source>
        <strain evidence="3 4">CBS 962.96</strain>
    </source>
</reference>
<dbReference type="EMBL" id="ML179760">
    <property type="protein sequence ID" value="THU82063.1"/>
    <property type="molecule type" value="Genomic_DNA"/>
</dbReference>
<dbReference type="OrthoDB" id="1461976at2759"/>
<accession>A0A4S8L1D9</accession>
<organism evidence="3 4">
    <name type="scientific">Dendrothele bispora (strain CBS 962.96)</name>
    <dbReference type="NCBI Taxonomy" id="1314807"/>
    <lineage>
        <taxon>Eukaryota</taxon>
        <taxon>Fungi</taxon>
        <taxon>Dikarya</taxon>
        <taxon>Basidiomycota</taxon>
        <taxon>Agaricomycotina</taxon>
        <taxon>Agaricomycetes</taxon>
        <taxon>Agaricomycetidae</taxon>
        <taxon>Agaricales</taxon>
        <taxon>Agaricales incertae sedis</taxon>
        <taxon>Dendrothele</taxon>
    </lineage>
</organism>
<feature type="transmembrane region" description="Helical" evidence="1">
    <location>
        <begin position="53"/>
        <end position="71"/>
    </location>
</feature>
<feature type="transmembrane region" description="Helical" evidence="1">
    <location>
        <begin position="277"/>
        <end position="298"/>
    </location>
</feature>
<dbReference type="Pfam" id="PF00487">
    <property type="entry name" value="FA_desaturase"/>
    <property type="match status" value="1"/>
</dbReference>
<dbReference type="Proteomes" id="UP000297245">
    <property type="component" value="Unassembled WGS sequence"/>
</dbReference>
<dbReference type="InterPro" id="IPR012171">
    <property type="entry name" value="Fatty_acid_desaturase"/>
</dbReference>
<keyword evidence="1" id="KW-0472">Membrane</keyword>
<feature type="transmembrane region" description="Helical" evidence="1">
    <location>
        <begin position="251"/>
        <end position="271"/>
    </location>
</feature>
<evidence type="ECO:0000313" key="4">
    <source>
        <dbReference type="Proteomes" id="UP000297245"/>
    </source>
</evidence>
<dbReference type="AlphaFoldDB" id="A0A4S8L1D9"/>
<evidence type="ECO:0000256" key="1">
    <source>
        <dbReference type="SAM" id="Phobius"/>
    </source>
</evidence>
<evidence type="ECO:0000313" key="3">
    <source>
        <dbReference type="EMBL" id="THU82063.1"/>
    </source>
</evidence>
<feature type="transmembrane region" description="Helical" evidence="1">
    <location>
        <begin position="100"/>
        <end position="119"/>
    </location>
</feature>
<name>A0A4S8L1D9_DENBC</name>
<feature type="transmembrane region" description="Helical" evidence="1">
    <location>
        <begin position="131"/>
        <end position="151"/>
    </location>
</feature>
<keyword evidence="1" id="KW-0812">Transmembrane</keyword>
<feature type="domain" description="Fatty acid desaturase" evidence="2">
    <location>
        <begin position="100"/>
        <end position="373"/>
    </location>
</feature>
<keyword evidence="1" id="KW-1133">Transmembrane helix</keyword>
<dbReference type="CDD" id="cd03507">
    <property type="entry name" value="Delta12-FADS-like"/>
    <property type="match status" value="1"/>
</dbReference>
<dbReference type="GO" id="GO:0016491">
    <property type="term" value="F:oxidoreductase activity"/>
    <property type="evidence" value="ECO:0007669"/>
    <property type="project" value="InterPro"/>
</dbReference>